<comment type="caution">
    <text evidence="1">The sequence shown here is derived from an EMBL/GenBank/DDBJ whole genome shotgun (WGS) entry which is preliminary data.</text>
</comment>
<evidence type="ECO:0000313" key="1">
    <source>
        <dbReference type="EMBL" id="RUP50023.1"/>
    </source>
</evidence>
<proteinExistence type="predicted"/>
<evidence type="ECO:0000313" key="2">
    <source>
        <dbReference type="Proteomes" id="UP000268093"/>
    </source>
</evidence>
<name>A0A433DGN9_9FUNG</name>
<accession>A0A433DGN9</accession>
<protein>
    <submittedName>
        <fullName evidence="1">Uncharacterized protein</fullName>
    </submittedName>
</protein>
<sequence>MTKSPITILFSLMLLGFLVAEITAVCANIAENNAWFNIQHFANILEPSYKKCLNATKAELKKCTKKDFACNCAQQTQVAMCYANCPDDPAIQGKLFSRYSALPSVL</sequence>
<keyword evidence="2" id="KW-1185">Reference proteome</keyword>
<reference evidence="1 2" key="1">
    <citation type="journal article" date="2018" name="New Phytol.">
        <title>Phylogenomics of Endogonaceae and evolution of mycorrhizas within Mucoromycota.</title>
        <authorList>
            <person name="Chang Y."/>
            <person name="Desiro A."/>
            <person name="Na H."/>
            <person name="Sandor L."/>
            <person name="Lipzen A."/>
            <person name="Clum A."/>
            <person name="Barry K."/>
            <person name="Grigoriev I.V."/>
            <person name="Martin F.M."/>
            <person name="Stajich J.E."/>
            <person name="Smith M.E."/>
            <person name="Bonito G."/>
            <person name="Spatafora J.W."/>
        </authorList>
    </citation>
    <scope>NUCLEOTIDE SEQUENCE [LARGE SCALE GENOMIC DNA]</scope>
    <source>
        <strain evidence="1 2">GMNB39</strain>
    </source>
</reference>
<gene>
    <name evidence="1" type="ORF">BC936DRAFT_140670</name>
</gene>
<dbReference type="EMBL" id="RBNI01001755">
    <property type="protein sequence ID" value="RUP50023.1"/>
    <property type="molecule type" value="Genomic_DNA"/>
</dbReference>
<dbReference type="AlphaFoldDB" id="A0A433DGN9"/>
<organism evidence="1 2">
    <name type="scientific">Jimgerdemannia flammicorona</name>
    <dbReference type="NCBI Taxonomy" id="994334"/>
    <lineage>
        <taxon>Eukaryota</taxon>
        <taxon>Fungi</taxon>
        <taxon>Fungi incertae sedis</taxon>
        <taxon>Mucoromycota</taxon>
        <taxon>Mucoromycotina</taxon>
        <taxon>Endogonomycetes</taxon>
        <taxon>Endogonales</taxon>
        <taxon>Endogonaceae</taxon>
        <taxon>Jimgerdemannia</taxon>
    </lineage>
</organism>
<dbReference type="Proteomes" id="UP000268093">
    <property type="component" value="Unassembled WGS sequence"/>
</dbReference>